<accession>A0ABM3QNE4</accession>
<keyword evidence="1" id="KW-1185">Reference proteome</keyword>
<evidence type="ECO:0000313" key="2">
    <source>
        <dbReference type="RefSeq" id="XP_056684887.1"/>
    </source>
</evidence>
<dbReference type="GeneID" id="110789060"/>
<name>A0ABM3QNE4_SPIOL</name>
<proteinExistence type="predicted"/>
<protein>
    <submittedName>
        <fullName evidence="2 3">Uncharacterized protein</fullName>
    </submittedName>
</protein>
<organism evidence="1 2">
    <name type="scientific">Spinacia oleracea</name>
    <name type="common">Spinach</name>
    <dbReference type="NCBI Taxonomy" id="3562"/>
    <lineage>
        <taxon>Eukaryota</taxon>
        <taxon>Viridiplantae</taxon>
        <taxon>Streptophyta</taxon>
        <taxon>Embryophyta</taxon>
        <taxon>Tracheophyta</taxon>
        <taxon>Spermatophyta</taxon>
        <taxon>Magnoliopsida</taxon>
        <taxon>eudicotyledons</taxon>
        <taxon>Gunneridae</taxon>
        <taxon>Pentapetalae</taxon>
        <taxon>Caryophyllales</taxon>
        <taxon>Chenopodiaceae</taxon>
        <taxon>Chenopodioideae</taxon>
        <taxon>Anserineae</taxon>
        <taxon>Spinacia</taxon>
    </lineage>
</organism>
<reference evidence="1" key="1">
    <citation type="journal article" date="2021" name="Nat. Commun.">
        <title>Genomic analyses provide insights into spinach domestication and the genetic basis of agronomic traits.</title>
        <authorList>
            <person name="Cai X."/>
            <person name="Sun X."/>
            <person name="Xu C."/>
            <person name="Sun H."/>
            <person name="Wang X."/>
            <person name="Ge C."/>
            <person name="Zhang Z."/>
            <person name="Wang Q."/>
            <person name="Fei Z."/>
            <person name="Jiao C."/>
            <person name="Wang Q."/>
        </authorList>
    </citation>
    <scope>NUCLEOTIDE SEQUENCE [LARGE SCALE GENOMIC DNA]</scope>
    <source>
        <strain evidence="1">cv. Varoflay</strain>
    </source>
</reference>
<sequence>MSKVVRARNKGLKFQVNWNINDLPIGKHSVPMMSYWGTSIRTNVPITLKTWKNVPQRLLDSLFEDVAITYNIDPKKKKWMLKKANAAWTNFKSELTRNWIWIPQMEIRTAPPKQYNFIKPNDWKEFVQSRLTKEWEEKSAAAKKSAGGHLYHQKRARRGYARFEQDVIEEMAMKRIYVSSVSRAQLWKLMRTDNKGNIQEGAKEVAKRIDYFMHQAEKGEIEDTVRLDVLSKALEEKRYGGRVRGVGV</sequence>
<dbReference type="PANTHER" id="PTHR33018:SF31">
    <property type="entry name" value="TRANSPOSASE, PTTA_EN_SPM, PLANT"/>
    <property type="match status" value="1"/>
</dbReference>
<reference evidence="2 3" key="2">
    <citation type="submission" date="2025-05" db="UniProtKB">
        <authorList>
            <consortium name="RefSeq"/>
        </authorList>
    </citation>
    <scope>IDENTIFICATION</scope>
    <source>
        <tissue evidence="2 3">Leaf</tissue>
    </source>
</reference>
<dbReference type="RefSeq" id="XP_056684887.1">
    <property type="nucleotide sequence ID" value="XM_056828909.1"/>
</dbReference>
<dbReference type="RefSeq" id="XP_056684888.1">
    <property type="nucleotide sequence ID" value="XM_056828910.1"/>
</dbReference>
<dbReference type="Proteomes" id="UP000813463">
    <property type="component" value="Chromosome 5"/>
</dbReference>
<evidence type="ECO:0000313" key="1">
    <source>
        <dbReference type="Proteomes" id="UP000813463"/>
    </source>
</evidence>
<gene>
    <name evidence="2 3" type="primary">LOC110789060</name>
</gene>
<evidence type="ECO:0000313" key="3">
    <source>
        <dbReference type="RefSeq" id="XP_056684888.1"/>
    </source>
</evidence>
<dbReference type="PANTHER" id="PTHR33018">
    <property type="entry name" value="OS10G0338966 PROTEIN-RELATED"/>
    <property type="match status" value="1"/>
</dbReference>